<evidence type="ECO:0000313" key="8">
    <source>
        <dbReference type="EMBL" id="GFQ67443.1"/>
    </source>
</evidence>
<feature type="transmembrane region" description="Helical" evidence="6">
    <location>
        <begin position="160"/>
        <end position="184"/>
    </location>
</feature>
<organism evidence="8 9">
    <name type="scientific">Trichonephila clavata</name>
    <name type="common">Joro spider</name>
    <name type="synonym">Nephila clavata</name>
    <dbReference type="NCBI Taxonomy" id="2740835"/>
    <lineage>
        <taxon>Eukaryota</taxon>
        <taxon>Metazoa</taxon>
        <taxon>Ecdysozoa</taxon>
        <taxon>Arthropoda</taxon>
        <taxon>Chelicerata</taxon>
        <taxon>Arachnida</taxon>
        <taxon>Araneae</taxon>
        <taxon>Araneomorphae</taxon>
        <taxon>Entelegynae</taxon>
        <taxon>Araneoidea</taxon>
        <taxon>Nephilidae</taxon>
        <taxon>Trichonephila</taxon>
    </lineage>
</organism>
<gene>
    <name evidence="8" type="primary">Dram2</name>
    <name evidence="8" type="ORF">TNCT_21591</name>
</gene>
<comment type="caution">
    <text evidence="8">The sequence shown here is derived from an EMBL/GenBank/DDBJ whole genome shotgun (WGS) entry which is preliminary data.</text>
</comment>
<dbReference type="InterPro" id="IPR050911">
    <property type="entry name" value="DRAM/TMEM150_Autophagy_Mod"/>
</dbReference>
<evidence type="ECO:0000259" key="7">
    <source>
        <dbReference type="Pfam" id="PF10277"/>
    </source>
</evidence>
<feature type="transmembrane region" description="Helical" evidence="6">
    <location>
        <begin position="52"/>
        <end position="72"/>
    </location>
</feature>
<evidence type="ECO:0000256" key="3">
    <source>
        <dbReference type="ARBA" id="ARBA00022692"/>
    </source>
</evidence>
<feature type="domain" description="CWH43-like N-terminal" evidence="7">
    <location>
        <begin position="7"/>
        <end position="231"/>
    </location>
</feature>
<dbReference type="OrthoDB" id="191706at2759"/>
<protein>
    <submittedName>
        <fullName evidence="8">DNA damage-regulated autophagy modulator protein 2</fullName>
    </submittedName>
</protein>
<feature type="transmembrane region" description="Helical" evidence="6">
    <location>
        <begin position="120"/>
        <end position="140"/>
    </location>
</feature>
<dbReference type="Proteomes" id="UP000887116">
    <property type="component" value="Unassembled WGS sequence"/>
</dbReference>
<feature type="transmembrane region" description="Helical" evidence="6">
    <location>
        <begin position="7"/>
        <end position="32"/>
    </location>
</feature>
<feature type="transmembrane region" description="Helical" evidence="6">
    <location>
        <begin position="93"/>
        <end position="114"/>
    </location>
</feature>
<name>A0A8X6KC44_TRICU</name>
<proteinExistence type="inferred from homology"/>
<dbReference type="PANTHER" id="PTHR21324:SF2">
    <property type="entry name" value="EG:22E5.9 PROTEIN"/>
    <property type="match status" value="1"/>
</dbReference>
<dbReference type="GO" id="GO:0012505">
    <property type="term" value="C:endomembrane system"/>
    <property type="evidence" value="ECO:0007669"/>
    <property type="project" value="UniProtKB-SubCell"/>
</dbReference>
<dbReference type="EMBL" id="BMAO01000523">
    <property type="protein sequence ID" value="GFQ67443.1"/>
    <property type="molecule type" value="Genomic_DNA"/>
</dbReference>
<evidence type="ECO:0000256" key="6">
    <source>
        <dbReference type="SAM" id="Phobius"/>
    </source>
</evidence>
<keyword evidence="5 6" id="KW-0472">Membrane</keyword>
<accession>A0A8X6KC44</accession>
<evidence type="ECO:0000256" key="1">
    <source>
        <dbReference type="ARBA" id="ARBA00004127"/>
    </source>
</evidence>
<dbReference type="AlphaFoldDB" id="A0A8X6KC44"/>
<feature type="transmembrane region" description="Helical" evidence="6">
    <location>
        <begin position="204"/>
        <end position="226"/>
    </location>
</feature>
<reference evidence="8" key="1">
    <citation type="submission" date="2020-07" db="EMBL/GenBank/DDBJ databases">
        <title>Multicomponent nature underlies the extraordinary mechanical properties of spider dragline silk.</title>
        <authorList>
            <person name="Kono N."/>
            <person name="Nakamura H."/>
            <person name="Mori M."/>
            <person name="Yoshida Y."/>
            <person name="Ohtoshi R."/>
            <person name="Malay A.D."/>
            <person name="Moran D.A.P."/>
            <person name="Tomita M."/>
            <person name="Numata K."/>
            <person name="Arakawa K."/>
        </authorList>
    </citation>
    <scope>NUCLEOTIDE SEQUENCE</scope>
</reference>
<comment type="similarity">
    <text evidence="2">Belongs to the DRAM/TMEM150 family.</text>
</comment>
<evidence type="ECO:0000256" key="4">
    <source>
        <dbReference type="ARBA" id="ARBA00022989"/>
    </source>
</evidence>
<evidence type="ECO:0000313" key="9">
    <source>
        <dbReference type="Proteomes" id="UP000887116"/>
    </source>
</evidence>
<keyword evidence="3 6" id="KW-0812">Transmembrane</keyword>
<evidence type="ECO:0000256" key="5">
    <source>
        <dbReference type="ARBA" id="ARBA00023136"/>
    </source>
</evidence>
<keyword evidence="9" id="KW-1185">Reference proteome</keyword>
<evidence type="ECO:0000256" key="2">
    <source>
        <dbReference type="ARBA" id="ARBA00006565"/>
    </source>
</evidence>
<sequence>MLTRIHALPVCIFVLIPFSFLLTYCIAISLNHVEIGFPYISDTGTYVPESCIFSQAINLVSFLLAIFMYVQYKHVEQHYRDHLSSEFTIVLKLNWWALLVGWCGCVGVNITANYQETSVIIVHMCGALMAFGCATLYSWIQTIISHYVCPLLNSVFITRLRVFFSLIQTASFVTSLVAGTLARQKFHGKDPTKWHEGDGGFTEHIISTGAEWLLVLAFDSFILTYAKEMQKISISSPKIHFITEDLTLQNSEFYNSEDRVNITTSQNSLRTVNSLQNNSYTEFGRENILTTQAIVH</sequence>
<comment type="subcellular location">
    <subcellularLocation>
        <location evidence="1">Endomembrane system</location>
        <topology evidence="1">Multi-pass membrane protein</topology>
    </subcellularLocation>
</comment>
<dbReference type="InterPro" id="IPR019402">
    <property type="entry name" value="CWH43_N"/>
</dbReference>
<dbReference type="PANTHER" id="PTHR21324">
    <property type="entry name" value="FASTING-INDUCIBLE INTEGRAL MEMBRANE PROTEIN TM6P1-RELATED"/>
    <property type="match status" value="1"/>
</dbReference>
<keyword evidence="4 6" id="KW-1133">Transmembrane helix</keyword>
<dbReference type="Pfam" id="PF10277">
    <property type="entry name" value="Frag1"/>
    <property type="match status" value="1"/>
</dbReference>